<accession>A0ABV4X923</accession>
<reference evidence="2 3" key="1">
    <citation type="submission" date="2024-09" db="EMBL/GenBank/DDBJ databases">
        <title>Floridaenema gen nov. (Aerosakkonemataceae, Aerosakkonematales ord. nov., Cyanobacteria) from benthic tropical and subtropical fresh waters, with the description of four new species.</title>
        <authorList>
            <person name="Moretto J.A."/>
            <person name="Berthold D.E."/>
            <person name="Lefler F.W."/>
            <person name="Huang I.-S."/>
            <person name="Laughinghouse H. IV."/>
        </authorList>
    </citation>
    <scope>NUCLEOTIDE SEQUENCE [LARGE SCALE GENOMIC DNA]</scope>
    <source>
        <strain evidence="2 3">BLCC-F46</strain>
    </source>
</reference>
<proteinExistence type="predicted"/>
<name>A0ABV4X923_9CYAN</name>
<gene>
    <name evidence="2" type="ORF">ACE1CC_17675</name>
</gene>
<protein>
    <submittedName>
        <fullName evidence="2">DUF4186 family protein</fullName>
    </submittedName>
</protein>
<dbReference type="RefSeq" id="WP_413271747.1">
    <property type="nucleotide sequence ID" value="NZ_JBHFNQ010000133.1"/>
</dbReference>
<evidence type="ECO:0000256" key="1">
    <source>
        <dbReference type="SAM" id="MobiDB-lite"/>
    </source>
</evidence>
<sequence length="188" mass="22047">MKPVNQFGNCRECGAELVDWERVHKRDINDAKHTFKALKHEKFRHDYWHREIDQDAVDHALRKGQIELRKAATHRIRKYVGEVHEMPDGKKRPYRDGQQTPYSGNSIFYAQHATACCCRKCIEYWHNISQGRDLTNDEIAYLTDLVMLYIEEKLPNLTDQAQKVPRKRRQSQKSSSTEDEGGKSFNGN</sequence>
<dbReference type="Proteomes" id="UP001576774">
    <property type="component" value="Unassembled WGS sequence"/>
</dbReference>
<comment type="caution">
    <text evidence="2">The sequence shown here is derived from an EMBL/GenBank/DDBJ whole genome shotgun (WGS) entry which is preliminary data.</text>
</comment>
<evidence type="ECO:0000313" key="2">
    <source>
        <dbReference type="EMBL" id="MFB2878683.1"/>
    </source>
</evidence>
<dbReference type="InterPro" id="IPR020378">
    <property type="entry name" value="DUF4186"/>
</dbReference>
<organism evidence="2 3">
    <name type="scientific">Floridaenema aerugineum BLCC-F46</name>
    <dbReference type="NCBI Taxonomy" id="3153654"/>
    <lineage>
        <taxon>Bacteria</taxon>
        <taxon>Bacillati</taxon>
        <taxon>Cyanobacteriota</taxon>
        <taxon>Cyanophyceae</taxon>
        <taxon>Oscillatoriophycideae</taxon>
        <taxon>Aerosakkonematales</taxon>
        <taxon>Aerosakkonemataceae</taxon>
        <taxon>Floridanema</taxon>
        <taxon>Floridanema aerugineum</taxon>
    </lineage>
</organism>
<keyword evidence="3" id="KW-1185">Reference proteome</keyword>
<dbReference type="Pfam" id="PF13811">
    <property type="entry name" value="DUF4186"/>
    <property type="match status" value="1"/>
</dbReference>
<evidence type="ECO:0000313" key="3">
    <source>
        <dbReference type="Proteomes" id="UP001576774"/>
    </source>
</evidence>
<feature type="region of interest" description="Disordered" evidence="1">
    <location>
        <begin position="158"/>
        <end position="188"/>
    </location>
</feature>
<dbReference type="EMBL" id="JBHFNQ010000133">
    <property type="protein sequence ID" value="MFB2878683.1"/>
    <property type="molecule type" value="Genomic_DNA"/>
</dbReference>